<dbReference type="Pfam" id="PF25597">
    <property type="entry name" value="SH3_retrovirus"/>
    <property type="match status" value="1"/>
</dbReference>
<dbReference type="InterPro" id="IPR057670">
    <property type="entry name" value="SH3_retrovirus"/>
</dbReference>
<feature type="domain" description="Retroviral polymerase SH3-like" evidence="3">
    <location>
        <begin position="238"/>
        <end position="299"/>
    </location>
</feature>
<evidence type="ECO:0000313" key="4">
    <source>
        <dbReference type="EMBL" id="GJT72511.1"/>
    </source>
</evidence>
<feature type="region of interest" description="Disordered" evidence="1">
    <location>
        <begin position="296"/>
        <end position="384"/>
    </location>
</feature>
<dbReference type="PANTHER" id="PTHR47481">
    <property type="match status" value="1"/>
</dbReference>
<protein>
    <submittedName>
        <fullName evidence="4">Retrovirus-related pol polyprotein from transposon TNT 1-94</fullName>
    </submittedName>
</protein>
<dbReference type="InterPro" id="IPR043502">
    <property type="entry name" value="DNA/RNA_pol_sf"/>
</dbReference>
<evidence type="ECO:0000313" key="5">
    <source>
        <dbReference type="Proteomes" id="UP001151760"/>
    </source>
</evidence>
<keyword evidence="5" id="KW-1185">Reference proteome</keyword>
<gene>
    <name evidence="4" type="ORF">Tco_1031797</name>
</gene>
<name>A0ABQ5GA15_9ASTR</name>
<dbReference type="Pfam" id="PF07727">
    <property type="entry name" value="RVT_2"/>
    <property type="match status" value="1"/>
</dbReference>
<organism evidence="4 5">
    <name type="scientific">Tanacetum coccineum</name>
    <dbReference type="NCBI Taxonomy" id="301880"/>
    <lineage>
        <taxon>Eukaryota</taxon>
        <taxon>Viridiplantae</taxon>
        <taxon>Streptophyta</taxon>
        <taxon>Embryophyta</taxon>
        <taxon>Tracheophyta</taxon>
        <taxon>Spermatophyta</taxon>
        <taxon>Magnoliopsida</taxon>
        <taxon>eudicotyledons</taxon>
        <taxon>Gunneridae</taxon>
        <taxon>Pentapetalae</taxon>
        <taxon>asterids</taxon>
        <taxon>campanulids</taxon>
        <taxon>Asterales</taxon>
        <taxon>Asteraceae</taxon>
        <taxon>Asteroideae</taxon>
        <taxon>Anthemideae</taxon>
        <taxon>Anthemidinae</taxon>
        <taxon>Tanacetum</taxon>
    </lineage>
</organism>
<reference evidence="4" key="2">
    <citation type="submission" date="2022-01" db="EMBL/GenBank/DDBJ databases">
        <authorList>
            <person name="Yamashiro T."/>
            <person name="Shiraishi A."/>
            <person name="Satake H."/>
            <person name="Nakayama K."/>
        </authorList>
    </citation>
    <scope>NUCLEOTIDE SEQUENCE</scope>
</reference>
<dbReference type="PANTHER" id="PTHR47481:SF30">
    <property type="entry name" value="CCHC-TYPE DOMAIN-CONTAINING PROTEIN"/>
    <property type="match status" value="1"/>
</dbReference>
<feature type="region of interest" description="Disordered" evidence="1">
    <location>
        <begin position="122"/>
        <end position="154"/>
    </location>
</feature>
<feature type="domain" description="Reverse transcriptase Ty1/copia-type" evidence="2">
    <location>
        <begin position="421"/>
        <end position="540"/>
    </location>
</feature>
<feature type="compositionally biased region" description="Low complexity" evidence="1">
    <location>
        <begin position="132"/>
        <end position="154"/>
    </location>
</feature>
<feature type="compositionally biased region" description="Polar residues" evidence="1">
    <location>
        <begin position="350"/>
        <end position="359"/>
    </location>
</feature>
<dbReference type="Proteomes" id="UP001151760">
    <property type="component" value="Unassembled WGS sequence"/>
</dbReference>
<sequence>MHGDETPDAYLNRAQEYADALLSDHDYMLVVSGLREEYNGLKTTITVRQSPTAFSELHALLSDHDYMLGKTRAPTPSITSYFAANYAVGSPSMPKAHQAQLSKLTAQLSALGFQGSPIASSDPQAFYGARPSNNNRNNNNNNRGNRNNSCGNNSNRGWGNGHQFDWASTQYTVYGTYNRCDIRANSHVTPDLEAMDNSEAYYGDDALHVGDDESTHTTLLTGPSKHGLYTIVLPQLKCLCFPHLRLYNSDKMDFYSTPCVFLGYSPSHHGYRCLDISTEHLYIARHVRFNEAQFPFDIPKTTSPPPSKTSPYYSSKSPYVIPTTDHPSPSSPCSPISSPSSVLHLSPTSQTSPESSNGQPSPVSTTSIPTPPPPTPPPPPITHPVVKSTTIRVVLSLAFTNNWPLRKLDVHNAFLHRNHKEQAMRAWFERLSKSLFDLSFKGSKTDPSLFSYSRGHTLLYILVYVDDIIVTRNNKGTIDNIVSQLGSAFALKYRRPINYFLGIEIVPHVFGIILSQKKYILELLQSAGLSNYNPVSSPMVTLGSLSLDDNTAFSNLVKYRQVVGSLQYVTLSRPDIFFAVNKVCQYMHDPTKNHWSAVKRILRYLHGTVKHGMLKRRSSGSTLQAFTNVLWKGNPDTSLEAFSDADWARDSDDR</sequence>
<evidence type="ECO:0000259" key="3">
    <source>
        <dbReference type="Pfam" id="PF25597"/>
    </source>
</evidence>
<evidence type="ECO:0000256" key="1">
    <source>
        <dbReference type="SAM" id="MobiDB-lite"/>
    </source>
</evidence>
<accession>A0ABQ5GA15</accession>
<dbReference type="EMBL" id="BQNB010018265">
    <property type="protein sequence ID" value="GJT72511.1"/>
    <property type="molecule type" value="Genomic_DNA"/>
</dbReference>
<dbReference type="SUPFAM" id="SSF56672">
    <property type="entry name" value="DNA/RNA polymerases"/>
    <property type="match status" value="1"/>
</dbReference>
<feature type="compositionally biased region" description="Low complexity" evidence="1">
    <location>
        <begin position="327"/>
        <end position="349"/>
    </location>
</feature>
<reference evidence="4" key="1">
    <citation type="journal article" date="2022" name="Int. J. Mol. Sci.">
        <title>Draft Genome of Tanacetum Coccineum: Genomic Comparison of Closely Related Tanacetum-Family Plants.</title>
        <authorList>
            <person name="Yamashiro T."/>
            <person name="Shiraishi A."/>
            <person name="Nakayama K."/>
            <person name="Satake H."/>
        </authorList>
    </citation>
    <scope>NUCLEOTIDE SEQUENCE</scope>
</reference>
<comment type="caution">
    <text evidence="4">The sequence shown here is derived from an EMBL/GenBank/DDBJ whole genome shotgun (WGS) entry which is preliminary data.</text>
</comment>
<dbReference type="InterPro" id="IPR013103">
    <property type="entry name" value="RVT_2"/>
</dbReference>
<proteinExistence type="predicted"/>
<feature type="compositionally biased region" description="Low complexity" evidence="1">
    <location>
        <begin position="309"/>
        <end position="319"/>
    </location>
</feature>
<evidence type="ECO:0000259" key="2">
    <source>
        <dbReference type="Pfam" id="PF07727"/>
    </source>
</evidence>
<feature type="compositionally biased region" description="Pro residues" evidence="1">
    <location>
        <begin position="369"/>
        <end position="382"/>
    </location>
</feature>